<sequence length="29" mass="3537">MVCKYDKNIVEYLYHTKDTESHEDSDFLL</sequence>
<proteinExistence type="predicted"/>
<reference evidence="1" key="1">
    <citation type="journal article" date="2021" name="Proc. Natl. Acad. Sci. U.S.A.">
        <title>A Catalog of Tens of Thousands of Viruses from Human Metagenomes Reveals Hidden Associations with Chronic Diseases.</title>
        <authorList>
            <person name="Tisza M.J."/>
            <person name="Buck C.B."/>
        </authorList>
    </citation>
    <scope>NUCLEOTIDE SEQUENCE</scope>
    <source>
        <strain evidence="1">CtQ5V6</strain>
    </source>
</reference>
<evidence type="ECO:0000313" key="1">
    <source>
        <dbReference type="EMBL" id="DAE33394.1"/>
    </source>
</evidence>
<name>A0A8S5RQG1_9VIRU</name>
<dbReference type="EMBL" id="BK059134">
    <property type="protein sequence ID" value="DAE33394.1"/>
    <property type="molecule type" value="Genomic_DNA"/>
</dbReference>
<accession>A0A8S5RQG1</accession>
<protein>
    <submittedName>
        <fullName evidence="1">Uncharacterized protein</fullName>
    </submittedName>
</protein>
<organism evidence="1">
    <name type="scientific">virus sp. ctQ5V6</name>
    <dbReference type="NCBI Taxonomy" id="2825815"/>
    <lineage>
        <taxon>Viruses</taxon>
    </lineage>
</organism>